<feature type="signal peptide" evidence="1">
    <location>
        <begin position="1"/>
        <end position="24"/>
    </location>
</feature>
<keyword evidence="1" id="KW-0732">Signal</keyword>
<dbReference type="EMBL" id="CP063373">
    <property type="protein sequence ID" value="QOV41538.1"/>
    <property type="molecule type" value="Genomic_DNA"/>
</dbReference>
<keyword evidence="3" id="KW-1185">Reference proteome</keyword>
<evidence type="ECO:0000256" key="1">
    <source>
        <dbReference type="SAM" id="SignalP"/>
    </source>
</evidence>
<accession>A0A7M2T184</accession>
<feature type="chain" id="PRO_5030574767" evidence="1">
    <location>
        <begin position="25"/>
        <end position="154"/>
    </location>
</feature>
<reference evidence="2 3" key="1">
    <citation type="submission" date="2020-10" db="EMBL/GenBank/DDBJ databases">
        <title>Streptomyces ferrugineus complate genome analysis.</title>
        <authorList>
            <person name="Anwar N."/>
        </authorList>
    </citation>
    <scope>NUCLEOTIDE SEQUENCE [LARGE SCALE GENOMIC DNA]</scope>
    <source>
        <strain evidence="2 3">CCTCC AA2014009</strain>
    </source>
</reference>
<sequence>MRVAAVCGAAVLTAVGGTAPVAGAVGAPGADLVYHGSADMVAGRVDVRFTPHNHGPGAAPDSAVRIRWSQPLADRQTLPAGCARAEERAVLCRVGALAPDGVGERIGLRVRLRGAPTEVLMEFDTVWSDGAVDEKRGNDQRQVLVLDTGDTYHF</sequence>
<evidence type="ECO:0000313" key="3">
    <source>
        <dbReference type="Proteomes" id="UP000594205"/>
    </source>
</evidence>
<dbReference type="Proteomes" id="UP000594205">
    <property type="component" value="Chromosome"/>
</dbReference>
<dbReference type="AlphaFoldDB" id="A0A7M2T184"/>
<name>A0A7M2T184_9ACTN</name>
<gene>
    <name evidence="2" type="ORF">IM697_41670</name>
</gene>
<organism evidence="2 3">
    <name type="scientific">Streptomyces ferrugineus</name>
    <dbReference type="NCBI Taxonomy" id="1413221"/>
    <lineage>
        <taxon>Bacteria</taxon>
        <taxon>Bacillati</taxon>
        <taxon>Actinomycetota</taxon>
        <taxon>Actinomycetes</taxon>
        <taxon>Kitasatosporales</taxon>
        <taxon>Streptomycetaceae</taxon>
        <taxon>Streptomyces</taxon>
    </lineage>
</organism>
<proteinExistence type="predicted"/>
<evidence type="ECO:0000313" key="2">
    <source>
        <dbReference type="EMBL" id="QOV41538.1"/>
    </source>
</evidence>
<dbReference type="KEGG" id="sfeu:IM697_41670"/>
<dbReference type="RefSeq" id="WP_194050103.1">
    <property type="nucleotide sequence ID" value="NZ_CP063373.1"/>
</dbReference>
<protein>
    <submittedName>
        <fullName evidence="2">Uncharacterized protein</fullName>
    </submittedName>
</protein>